<protein>
    <recommendedName>
        <fullName evidence="1">AB hydrolase-1 domain-containing protein</fullName>
    </recommendedName>
</protein>
<dbReference type="InterPro" id="IPR029058">
    <property type="entry name" value="AB_hydrolase_fold"/>
</dbReference>
<dbReference type="GO" id="GO:0016020">
    <property type="term" value="C:membrane"/>
    <property type="evidence" value="ECO:0007669"/>
    <property type="project" value="TreeGrafter"/>
</dbReference>
<dbReference type="PANTHER" id="PTHR43798">
    <property type="entry name" value="MONOACYLGLYCEROL LIPASE"/>
    <property type="match status" value="1"/>
</dbReference>
<evidence type="ECO:0000313" key="3">
    <source>
        <dbReference type="Proteomes" id="UP000254866"/>
    </source>
</evidence>
<dbReference type="AlphaFoldDB" id="A0A370TT42"/>
<dbReference type="OrthoDB" id="408373at2759"/>
<sequence>MSHSSQIQTDDGISWHVERSGSGPHILLIPSGEGDCHSFTTIATLLSPTFTVTTFDMPGFSRSIAPPSALKNLTPSVIADQIISLMDKLSIPSATIFGSSSGGLFALDLLLRHEERVEGIIIHEVPMECIPELLSWQHLPESENPKIAARCKDMFVNFMNEDKAAWENLGPEFHSRLEKNFITWVRNYVVVVEAIVWDKEGLKKRKDKIRWSLGAQMPMGVFFGNVVLATELGIEMKLLNSKHFPYVSIPGEMAEYIRGCCQ</sequence>
<dbReference type="EMBL" id="NPIC01000002">
    <property type="protein sequence ID" value="RDL38695.1"/>
    <property type="molecule type" value="Genomic_DNA"/>
</dbReference>
<dbReference type="Gene3D" id="3.40.50.1820">
    <property type="entry name" value="alpha/beta hydrolase"/>
    <property type="match status" value="1"/>
</dbReference>
<dbReference type="SUPFAM" id="SSF53474">
    <property type="entry name" value="alpha/beta-Hydrolases"/>
    <property type="match status" value="1"/>
</dbReference>
<dbReference type="GeneID" id="43595884"/>
<proteinExistence type="predicted"/>
<feature type="domain" description="AB hydrolase-1" evidence="1">
    <location>
        <begin position="24"/>
        <end position="179"/>
    </location>
</feature>
<dbReference type="STRING" id="2656787.A0A370TT42"/>
<dbReference type="Pfam" id="PF00561">
    <property type="entry name" value="Abhydrolase_1"/>
    <property type="match status" value="1"/>
</dbReference>
<dbReference type="Proteomes" id="UP000254866">
    <property type="component" value="Unassembled WGS sequence"/>
</dbReference>
<dbReference type="InterPro" id="IPR050266">
    <property type="entry name" value="AB_hydrolase_sf"/>
</dbReference>
<keyword evidence="3" id="KW-1185">Reference proteome</keyword>
<dbReference type="InterPro" id="IPR000073">
    <property type="entry name" value="AB_hydrolase_1"/>
</dbReference>
<dbReference type="ESTHER" id="9helo-a0a370tt42">
    <property type="family name" value="Zearalenone-hydrolase"/>
</dbReference>
<comment type="caution">
    <text evidence="2">The sequence shown here is derived from an EMBL/GenBank/DDBJ whole genome shotgun (WGS) entry which is preliminary data.</text>
</comment>
<evidence type="ECO:0000259" key="1">
    <source>
        <dbReference type="Pfam" id="PF00561"/>
    </source>
</evidence>
<organism evidence="2 3">
    <name type="scientific">Venustampulla echinocandica</name>
    <dbReference type="NCBI Taxonomy" id="2656787"/>
    <lineage>
        <taxon>Eukaryota</taxon>
        <taxon>Fungi</taxon>
        <taxon>Dikarya</taxon>
        <taxon>Ascomycota</taxon>
        <taxon>Pezizomycotina</taxon>
        <taxon>Leotiomycetes</taxon>
        <taxon>Helotiales</taxon>
        <taxon>Pleuroascaceae</taxon>
        <taxon>Venustampulla</taxon>
    </lineage>
</organism>
<name>A0A370TT42_9HELO</name>
<dbReference type="PANTHER" id="PTHR43798:SF33">
    <property type="entry name" value="HYDROLASE, PUTATIVE (AFU_ORTHOLOGUE AFUA_2G14860)-RELATED"/>
    <property type="match status" value="1"/>
</dbReference>
<gene>
    <name evidence="2" type="ORF">BP5553_03035</name>
</gene>
<reference evidence="2 3" key="1">
    <citation type="journal article" date="2018" name="IMA Fungus">
        <title>IMA Genome-F 9: Draft genome sequence of Annulohypoxylon stygium, Aspergillus mulundensis, Berkeleyomyces basicola (syn. Thielaviopsis basicola), Ceratocystis smalleyi, two Cercospora beticola strains, Coleophoma cylindrospora, Fusarium fracticaudum, Phialophora cf. hyalina, and Morchella septimelata.</title>
        <authorList>
            <person name="Wingfield B.D."/>
            <person name="Bills G.F."/>
            <person name="Dong Y."/>
            <person name="Huang W."/>
            <person name="Nel W.J."/>
            <person name="Swalarsk-Parry B.S."/>
            <person name="Vaghefi N."/>
            <person name="Wilken P.M."/>
            <person name="An Z."/>
            <person name="de Beer Z.W."/>
            <person name="De Vos L."/>
            <person name="Chen L."/>
            <person name="Duong T.A."/>
            <person name="Gao Y."/>
            <person name="Hammerbacher A."/>
            <person name="Kikkert J.R."/>
            <person name="Li Y."/>
            <person name="Li H."/>
            <person name="Li K."/>
            <person name="Li Q."/>
            <person name="Liu X."/>
            <person name="Ma X."/>
            <person name="Naidoo K."/>
            <person name="Pethybridge S.J."/>
            <person name="Sun J."/>
            <person name="Steenkamp E.T."/>
            <person name="van der Nest M.A."/>
            <person name="van Wyk S."/>
            <person name="Wingfield M.J."/>
            <person name="Xiong C."/>
            <person name="Yue Q."/>
            <person name="Zhang X."/>
        </authorList>
    </citation>
    <scope>NUCLEOTIDE SEQUENCE [LARGE SCALE GENOMIC DNA]</scope>
    <source>
        <strain evidence="2 3">BP 5553</strain>
    </source>
</reference>
<evidence type="ECO:0000313" key="2">
    <source>
        <dbReference type="EMBL" id="RDL38695.1"/>
    </source>
</evidence>
<dbReference type="RefSeq" id="XP_031871351.1">
    <property type="nucleotide sequence ID" value="XM_032011658.1"/>
</dbReference>
<accession>A0A370TT42</accession>